<evidence type="ECO:0000313" key="12">
    <source>
        <dbReference type="EMBL" id="KAF2841138.1"/>
    </source>
</evidence>
<dbReference type="InterPro" id="IPR024602">
    <property type="entry name" value="COG_su2_N"/>
</dbReference>
<evidence type="ECO:0000256" key="4">
    <source>
        <dbReference type="ARBA" id="ARBA00022448"/>
    </source>
</evidence>
<evidence type="ECO:0000259" key="11">
    <source>
        <dbReference type="Pfam" id="PF06148"/>
    </source>
</evidence>
<evidence type="ECO:0000256" key="3">
    <source>
        <dbReference type="ARBA" id="ARBA00020977"/>
    </source>
</evidence>
<dbReference type="InterPro" id="IPR009316">
    <property type="entry name" value="COG2"/>
</dbReference>
<evidence type="ECO:0000256" key="1">
    <source>
        <dbReference type="ARBA" id="ARBA00004395"/>
    </source>
</evidence>
<dbReference type="GO" id="GO:0015031">
    <property type="term" value="P:protein transport"/>
    <property type="evidence" value="ECO:0007669"/>
    <property type="project" value="UniProtKB-KW"/>
</dbReference>
<dbReference type="OrthoDB" id="332281at2759"/>
<dbReference type="PANTHER" id="PTHR12961:SF0">
    <property type="entry name" value="CONSERVED OLIGOMERIC GOLGI COMPLEX SUBUNIT 2"/>
    <property type="match status" value="1"/>
</dbReference>
<dbReference type="GO" id="GO:0007030">
    <property type="term" value="P:Golgi organization"/>
    <property type="evidence" value="ECO:0007669"/>
    <property type="project" value="InterPro"/>
</dbReference>
<keyword evidence="9" id="KW-0175">Coiled coil</keyword>
<evidence type="ECO:0000256" key="9">
    <source>
        <dbReference type="SAM" id="Coils"/>
    </source>
</evidence>
<evidence type="ECO:0000313" key="13">
    <source>
        <dbReference type="Proteomes" id="UP000799429"/>
    </source>
</evidence>
<keyword evidence="4" id="KW-0813">Transport</keyword>
<proteinExistence type="inferred from homology"/>
<keyword evidence="6" id="KW-0333">Golgi apparatus</keyword>
<protein>
    <recommendedName>
        <fullName evidence="3">Conserved oligomeric Golgi complex subunit 2</fullName>
    </recommendedName>
    <alternativeName>
        <fullName evidence="8">Component of oligomeric Golgi complex 2</fullName>
    </alternativeName>
</protein>
<comment type="subcellular location">
    <subcellularLocation>
        <location evidence="1">Golgi apparatus membrane</location>
        <topology evidence="1">Peripheral membrane protein</topology>
    </subcellularLocation>
</comment>
<feature type="compositionally biased region" description="Acidic residues" evidence="10">
    <location>
        <begin position="199"/>
        <end position="221"/>
    </location>
</feature>
<feature type="compositionally biased region" description="Low complexity" evidence="10">
    <location>
        <begin position="11"/>
        <end position="30"/>
    </location>
</feature>
<dbReference type="GO" id="GO:0000139">
    <property type="term" value="C:Golgi membrane"/>
    <property type="evidence" value="ECO:0007669"/>
    <property type="project" value="UniProtKB-SubCell"/>
</dbReference>
<dbReference type="GO" id="GO:0017119">
    <property type="term" value="C:Golgi transport complex"/>
    <property type="evidence" value="ECO:0007669"/>
    <property type="project" value="TreeGrafter"/>
</dbReference>
<evidence type="ECO:0000256" key="8">
    <source>
        <dbReference type="ARBA" id="ARBA00031344"/>
    </source>
</evidence>
<feature type="region of interest" description="Disordered" evidence="10">
    <location>
        <begin position="183"/>
        <end position="223"/>
    </location>
</feature>
<comment type="caution">
    <text evidence="12">The sequence shown here is derived from an EMBL/GenBank/DDBJ whole genome shotgun (WGS) entry which is preliminary data.</text>
</comment>
<sequence>MSAKFSIGLEATSHSTARRSSSSTSTSSHSSSEDDECTLPFPTPLPRSAFVAPDFSPSIYLSSLRNRHQTLEDLRAELRSRTQLLNRELLDLVNSNYQDFLGLGGSLKGGEEKVEGVRVGLMGFGKSVEDVRRVVVQRKVEADELFRRREEIRKRRIMAWELLKTEARIGELEGRLMLESVGNKHVEPSDSDANVIPESTEDEDEDEDDEDDEYENEDELESTYVPTHKLRKHVQDYTYILHQILQTGQEHPFIVAQQHRVTRIRNTILLDLATALKQAKQQGEKGKGRCITILGLYGDMGEEREALKVIQDSRGD</sequence>
<name>A0A9P4VRN8_9PEZI</name>
<keyword evidence="13" id="KW-1185">Reference proteome</keyword>
<evidence type="ECO:0000256" key="5">
    <source>
        <dbReference type="ARBA" id="ARBA00022927"/>
    </source>
</evidence>
<gene>
    <name evidence="12" type="ORF">M501DRAFT_1000298</name>
</gene>
<evidence type="ECO:0000256" key="6">
    <source>
        <dbReference type="ARBA" id="ARBA00023034"/>
    </source>
</evidence>
<feature type="domain" description="Conserved oligomeric Golgi complex subunit 2 N-terminal" evidence="11">
    <location>
        <begin position="46"/>
        <end position="118"/>
    </location>
</feature>
<dbReference type="EMBL" id="MU006091">
    <property type="protein sequence ID" value="KAF2841138.1"/>
    <property type="molecule type" value="Genomic_DNA"/>
</dbReference>
<evidence type="ECO:0000256" key="10">
    <source>
        <dbReference type="SAM" id="MobiDB-lite"/>
    </source>
</evidence>
<keyword evidence="5" id="KW-0653">Protein transport</keyword>
<keyword evidence="7" id="KW-0472">Membrane</keyword>
<dbReference type="Pfam" id="PF06148">
    <property type="entry name" value="COG2_N"/>
    <property type="match status" value="1"/>
</dbReference>
<organism evidence="12 13">
    <name type="scientific">Patellaria atrata CBS 101060</name>
    <dbReference type="NCBI Taxonomy" id="1346257"/>
    <lineage>
        <taxon>Eukaryota</taxon>
        <taxon>Fungi</taxon>
        <taxon>Dikarya</taxon>
        <taxon>Ascomycota</taxon>
        <taxon>Pezizomycotina</taxon>
        <taxon>Dothideomycetes</taxon>
        <taxon>Dothideomycetes incertae sedis</taxon>
        <taxon>Patellariales</taxon>
        <taxon>Patellariaceae</taxon>
        <taxon>Patellaria</taxon>
    </lineage>
</organism>
<dbReference type="Proteomes" id="UP000799429">
    <property type="component" value="Unassembled WGS sequence"/>
</dbReference>
<reference evidence="12" key="1">
    <citation type="journal article" date="2020" name="Stud. Mycol.">
        <title>101 Dothideomycetes genomes: a test case for predicting lifestyles and emergence of pathogens.</title>
        <authorList>
            <person name="Haridas S."/>
            <person name="Albert R."/>
            <person name="Binder M."/>
            <person name="Bloem J."/>
            <person name="Labutti K."/>
            <person name="Salamov A."/>
            <person name="Andreopoulos B."/>
            <person name="Baker S."/>
            <person name="Barry K."/>
            <person name="Bills G."/>
            <person name="Bluhm B."/>
            <person name="Cannon C."/>
            <person name="Castanera R."/>
            <person name="Culley D."/>
            <person name="Daum C."/>
            <person name="Ezra D."/>
            <person name="Gonzalez J."/>
            <person name="Henrissat B."/>
            <person name="Kuo A."/>
            <person name="Liang C."/>
            <person name="Lipzen A."/>
            <person name="Lutzoni F."/>
            <person name="Magnuson J."/>
            <person name="Mondo S."/>
            <person name="Nolan M."/>
            <person name="Ohm R."/>
            <person name="Pangilinan J."/>
            <person name="Park H.-J."/>
            <person name="Ramirez L."/>
            <person name="Alfaro M."/>
            <person name="Sun H."/>
            <person name="Tritt A."/>
            <person name="Yoshinaga Y."/>
            <person name="Zwiers L.-H."/>
            <person name="Turgeon B."/>
            <person name="Goodwin S."/>
            <person name="Spatafora J."/>
            <person name="Crous P."/>
            <person name="Grigoriev I."/>
        </authorList>
    </citation>
    <scope>NUCLEOTIDE SEQUENCE</scope>
    <source>
        <strain evidence="12">CBS 101060</strain>
    </source>
</reference>
<dbReference type="PANTHER" id="PTHR12961">
    <property type="entry name" value="CONSERVED OLIGOMERIC GOLGI COMPLEX COMPONENT 2"/>
    <property type="match status" value="1"/>
</dbReference>
<dbReference type="GO" id="GO:0006891">
    <property type="term" value="P:intra-Golgi vesicle-mediated transport"/>
    <property type="evidence" value="ECO:0007669"/>
    <property type="project" value="TreeGrafter"/>
</dbReference>
<evidence type="ECO:0000256" key="7">
    <source>
        <dbReference type="ARBA" id="ARBA00023136"/>
    </source>
</evidence>
<accession>A0A9P4VRN8</accession>
<dbReference type="AlphaFoldDB" id="A0A9P4VRN8"/>
<feature type="coiled-coil region" evidence="9">
    <location>
        <begin position="61"/>
        <end position="88"/>
    </location>
</feature>
<feature type="region of interest" description="Disordered" evidence="10">
    <location>
        <begin position="1"/>
        <end position="39"/>
    </location>
</feature>
<evidence type="ECO:0000256" key="2">
    <source>
        <dbReference type="ARBA" id="ARBA00007603"/>
    </source>
</evidence>
<comment type="similarity">
    <text evidence="2">Belongs to the COG2 family.</text>
</comment>